<keyword evidence="1" id="KW-0472">Membrane</keyword>
<dbReference type="AlphaFoldDB" id="A0A4Y7T0X2"/>
<dbReference type="Pfam" id="PF20151">
    <property type="entry name" value="DUF6533"/>
    <property type="match status" value="1"/>
</dbReference>
<keyword evidence="4" id="KW-1185">Reference proteome</keyword>
<proteinExistence type="predicted"/>
<protein>
    <recommendedName>
        <fullName evidence="2">DUF6533 domain-containing protein</fullName>
    </recommendedName>
</protein>
<feature type="transmembrane region" description="Helical" evidence="1">
    <location>
        <begin position="121"/>
        <end position="144"/>
    </location>
</feature>
<accession>A0A4Y7T0X2</accession>
<dbReference type="Proteomes" id="UP000298030">
    <property type="component" value="Unassembled WGS sequence"/>
</dbReference>
<organism evidence="3 4">
    <name type="scientific">Coprinellus micaceus</name>
    <name type="common">Glistening ink-cap mushroom</name>
    <name type="synonym">Coprinus micaceus</name>
    <dbReference type="NCBI Taxonomy" id="71717"/>
    <lineage>
        <taxon>Eukaryota</taxon>
        <taxon>Fungi</taxon>
        <taxon>Dikarya</taxon>
        <taxon>Basidiomycota</taxon>
        <taxon>Agaricomycotina</taxon>
        <taxon>Agaricomycetes</taxon>
        <taxon>Agaricomycetidae</taxon>
        <taxon>Agaricales</taxon>
        <taxon>Agaricineae</taxon>
        <taxon>Psathyrellaceae</taxon>
        <taxon>Coprinellus</taxon>
    </lineage>
</organism>
<reference evidence="3 4" key="1">
    <citation type="journal article" date="2019" name="Nat. Ecol. Evol.">
        <title>Megaphylogeny resolves global patterns of mushroom evolution.</title>
        <authorList>
            <person name="Varga T."/>
            <person name="Krizsan K."/>
            <person name="Foldi C."/>
            <person name="Dima B."/>
            <person name="Sanchez-Garcia M."/>
            <person name="Sanchez-Ramirez S."/>
            <person name="Szollosi G.J."/>
            <person name="Szarkandi J.G."/>
            <person name="Papp V."/>
            <person name="Albert L."/>
            <person name="Andreopoulos W."/>
            <person name="Angelini C."/>
            <person name="Antonin V."/>
            <person name="Barry K.W."/>
            <person name="Bougher N.L."/>
            <person name="Buchanan P."/>
            <person name="Buyck B."/>
            <person name="Bense V."/>
            <person name="Catcheside P."/>
            <person name="Chovatia M."/>
            <person name="Cooper J."/>
            <person name="Damon W."/>
            <person name="Desjardin D."/>
            <person name="Finy P."/>
            <person name="Geml J."/>
            <person name="Haridas S."/>
            <person name="Hughes K."/>
            <person name="Justo A."/>
            <person name="Karasinski D."/>
            <person name="Kautmanova I."/>
            <person name="Kiss B."/>
            <person name="Kocsube S."/>
            <person name="Kotiranta H."/>
            <person name="LaButti K.M."/>
            <person name="Lechner B.E."/>
            <person name="Liimatainen K."/>
            <person name="Lipzen A."/>
            <person name="Lukacs Z."/>
            <person name="Mihaltcheva S."/>
            <person name="Morgado L.N."/>
            <person name="Niskanen T."/>
            <person name="Noordeloos M.E."/>
            <person name="Ohm R.A."/>
            <person name="Ortiz-Santana B."/>
            <person name="Ovrebo C."/>
            <person name="Racz N."/>
            <person name="Riley R."/>
            <person name="Savchenko A."/>
            <person name="Shiryaev A."/>
            <person name="Soop K."/>
            <person name="Spirin V."/>
            <person name="Szebenyi C."/>
            <person name="Tomsovsky M."/>
            <person name="Tulloss R.E."/>
            <person name="Uehling J."/>
            <person name="Grigoriev I.V."/>
            <person name="Vagvolgyi C."/>
            <person name="Papp T."/>
            <person name="Martin F.M."/>
            <person name="Miettinen O."/>
            <person name="Hibbett D.S."/>
            <person name="Nagy L.G."/>
        </authorList>
    </citation>
    <scope>NUCLEOTIDE SEQUENCE [LARGE SCALE GENOMIC DNA]</scope>
    <source>
        <strain evidence="3 4">FP101781</strain>
    </source>
</reference>
<feature type="transmembrane region" description="Helical" evidence="1">
    <location>
        <begin position="218"/>
        <end position="238"/>
    </location>
</feature>
<name>A0A4Y7T0X2_COPMI</name>
<feature type="transmembrane region" description="Helical" evidence="1">
    <location>
        <begin position="179"/>
        <end position="198"/>
    </location>
</feature>
<evidence type="ECO:0000313" key="4">
    <source>
        <dbReference type="Proteomes" id="UP000298030"/>
    </source>
</evidence>
<comment type="caution">
    <text evidence="3">The sequence shown here is derived from an EMBL/GenBank/DDBJ whole genome shotgun (WGS) entry which is preliminary data.</text>
</comment>
<sequence>MPLVKGPDVSSYPGGPADVIRQFTETNVYHYCLTIGEEVTYIWSHRWTTGRILFTMARYLPMLRIASSVLLEVRMKTVFPTGACRALAFIFMLSHLFASIAADGTFVLCIYALLGSRRRWMLVLGTLYIGVSIPLLVLTVLYLLGRQPKLPGSSVEAELGYACGFYSGKSDKYGGVMDYLTIGVTMIVATIGTVVVVIRYRDHKSKLLDVFRKDGTVFYVLALSLRLTAALVDTPGIANFDRYNIAWSLHALIIPILATKLMIHLRKTNEHALSSTVISSLIFEHHQDGPVSLDPLQTKDR</sequence>
<evidence type="ECO:0000256" key="1">
    <source>
        <dbReference type="SAM" id="Phobius"/>
    </source>
</evidence>
<keyword evidence="1" id="KW-1133">Transmembrane helix</keyword>
<evidence type="ECO:0000259" key="2">
    <source>
        <dbReference type="Pfam" id="PF20151"/>
    </source>
</evidence>
<feature type="transmembrane region" description="Helical" evidence="1">
    <location>
        <begin position="86"/>
        <end position="114"/>
    </location>
</feature>
<keyword evidence="1" id="KW-0812">Transmembrane</keyword>
<feature type="domain" description="DUF6533" evidence="2">
    <location>
        <begin position="28"/>
        <end position="63"/>
    </location>
</feature>
<gene>
    <name evidence="3" type="ORF">FA13DRAFT_1816302</name>
</gene>
<evidence type="ECO:0000313" key="3">
    <source>
        <dbReference type="EMBL" id="TEB27594.1"/>
    </source>
</evidence>
<feature type="transmembrane region" description="Helical" evidence="1">
    <location>
        <begin position="244"/>
        <end position="263"/>
    </location>
</feature>
<dbReference type="InterPro" id="IPR045340">
    <property type="entry name" value="DUF6533"/>
</dbReference>
<dbReference type="EMBL" id="QPFP01000039">
    <property type="protein sequence ID" value="TEB27594.1"/>
    <property type="molecule type" value="Genomic_DNA"/>
</dbReference>
<dbReference type="OrthoDB" id="2958007at2759"/>